<sequence>MWPFLLLVIAVLILFYLPQGITLYLFLQKFLILKRSRLFFAGGLVLFYVTKSLIGASLTPLESVIVHFIVYSLITVFYFHGRWLQKIFLSAFYTVFTVIIELMVWFGLSIDGVSGATGASHIVGFITVVILSNGLCLLMVRMFRDAPNWGELSDKEWGILMLIPVISLVMIIVSLHDVPVLNQHNIVFAHLLSWRFLMTLLGLLLINIAVMLVYHTLIKRVKSEFNHVLLQQQVKEYKQKWQEHQALSTMRHDVNHMFAILSSWLENGQVQQAQQFILQYKAQHLRQDNFIASGNIVIDAIINEKLSVAKGHKIEVLTHFQVPQDLSFSGKEIELAVILGNALDNAIEGVLRLPNPSNRYIDLEVIFREGILIIATKNPAIDVKPNGQRQENTSFLSSKRKYKESGIGIKSICYSVEKLKGNVSFKYMDGHFHMIVTLPC</sequence>
<dbReference type="CDD" id="cd16935">
    <property type="entry name" value="HATPase_AgrC-ComD-like"/>
    <property type="match status" value="1"/>
</dbReference>
<gene>
    <name evidence="3" type="ORF">J2Z32_002398</name>
</gene>
<feature type="transmembrane region" description="Helical" evidence="1">
    <location>
        <begin position="159"/>
        <end position="176"/>
    </location>
</feature>
<reference evidence="3 4" key="1">
    <citation type="submission" date="2021-03" db="EMBL/GenBank/DDBJ databases">
        <title>Genomic Encyclopedia of Type Strains, Phase IV (KMG-IV): sequencing the most valuable type-strain genomes for metagenomic binning, comparative biology and taxonomic classification.</title>
        <authorList>
            <person name="Goeker M."/>
        </authorList>
    </citation>
    <scope>NUCLEOTIDE SEQUENCE [LARGE SCALE GENOMIC DNA]</scope>
    <source>
        <strain evidence="3 4">DSM 14349</strain>
    </source>
</reference>
<proteinExistence type="predicted"/>
<dbReference type="Gene3D" id="3.30.565.10">
    <property type="entry name" value="Histidine kinase-like ATPase, C-terminal domain"/>
    <property type="match status" value="1"/>
</dbReference>
<feature type="transmembrane region" description="Helical" evidence="1">
    <location>
        <begin position="118"/>
        <end position="138"/>
    </location>
</feature>
<dbReference type="InterPro" id="IPR036890">
    <property type="entry name" value="HATPase_C_sf"/>
</dbReference>
<comment type="caution">
    <text evidence="3">The sequence shown here is derived from an EMBL/GenBank/DDBJ whole genome shotgun (WGS) entry which is preliminary data.</text>
</comment>
<protein>
    <recommendedName>
        <fullName evidence="2">Sensor histidine kinase NatK-like C-terminal domain-containing protein</fullName>
    </recommendedName>
</protein>
<evidence type="ECO:0000313" key="4">
    <source>
        <dbReference type="Proteomes" id="UP001519272"/>
    </source>
</evidence>
<name>A0ABS4FT44_9BACL</name>
<feature type="domain" description="Sensor histidine kinase NatK-like C-terminal" evidence="2">
    <location>
        <begin position="333"/>
        <end position="439"/>
    </location>
</feature>
<feature type="transmembrane region" description="Helical" evidence="1">
    <location>
        <begin position="196"/>
        <end position="217"/>
    </location>
</feature>
<dbReference type="InterPro" id="IPR032834">
    <property type="entry name" value="NatK-like_C"/>
</dbReference>
<dbReference type="Pfam" id="PF14501">
    <property type="entry name" value="HATPase_c_5"/>
    <property type="match status" value="1"/>
</dbReference>
<keyword evidence="4" id="KW-1185">Reference proteome</keyword>
<feature type="transmembrane region" description="Helical" evidence="1">
    <location>
        <begin position="6"/>
        <end position="26"/>
    </location>
</feature>
<feature type="transmembrane region" description="Helical" evidence="1">
    <location>
        <begin position="38"/>
        <end position="58"/>
    </location>
</feature>
<dbReference type="PANTHER" id="PTHR40448:SF1">
    <property type="entry name" value="TWO-COMPONENT SENSOR HISTIDINE KINASE"/>
    <property type="match status" value="1"/>
</dbReference>
<keyword evidence="1" id="KW-1133">Transmembrane helix</keyword>
<keyword evidence="1" id="KW-0812">Transmembrane</keyword>
<feature type="transmembrane region" description="Helical" evidence="1">
    <location>
        <begin position="87"/>
        <end position="106"/>
    </location>
</feature>
<feature type="transmembrane region" description="Helical" evidence="1">
    <location>
        <begin position="64"/>
        <end position="80"/>
    </location>
</feature>
<dbReference type="RefSeq" id="WP_210089370.1">
    <property type="nucleotide sequence ID" value="NZ_JAGGKG010000010.1"/>
</dbReference>
<dbReference type="PANTHER" id="PTHR40448">
    <property type="entry name" value="TWO-COMPONENT SENSOR HISTIDINE KINASE"/>
    <property type="match status" value="1"/>
</dbReference>
<organism evidence="3 4">
    <name type="scientific">Paenibacillus turicensis</name>
    <dbReference type="NCBI Taxonomy" id="160487"/>
    <lineage>
        <taxon>Bacteria</taxon>
        <taxon>Bacillati</taxon>
        <taxon>Bacillota</taxon>
        <taxon>Bacilli</taxon>
        <taxon>Bacillales</taxon>
        <taxon>Paenibacillaceae</taxon>
        <taxon>Paenibacillus</taxon>
    </lineage>
</organism>
<accession>A0ABS4FT44</accession>
<keyword evidence="1" id="KW-0472">Membrane</keyword>
<dbReference type="Proteomes" id="UP001519272">
    <property type="component" value="Unassembled WGS sequence"/>
</dbReference>
<evidence type="ECO:0000259" key="2">
    <source>
        <dbReference type="Pfam" id="PF14501"/>
    </source>
</evidence>
<evidence type="ECO:0000256" key="1">
    <source>
        <dbReference type="SAM" id="Phobius"/>
    </source>
</evidence>
<dbReference type="SUPFAM" id="SSF55874">
    <property type="entry name" value="ATPase domain of HSP90 chaperone/DNA topoisomerase II/histidine kinase"/>
    <property type="match status" value="1"/>
</dbReference>
<evidence type="ECO:0000313" key="3">
    <source>
        <dbReference type="EMBL" id="MBP1905750.1"/>
    </source>
</evidence>
<dbReference type="EMBL" id="JAGGKG010000010">
    <property type="protein sequence ID" value="MBP1905750.1"/>
    <property type="molecule type" value="Genomic_DNA"/>
</dbReference>